<feature type="compositionally biased region" description="Gly residues" evidence="1">
    <location>
        <begin position="251"/>
        <end position="268"/>
    </location>
</feature>
<dbReference type="RefSeq" id="XP_004364407.2">
    <property type="nucleotide sequence ID" value="XM_004364350.2"/>
</dbReference>
<dbReference type="STRING" id="595528.A0A0D2U4W9"/>
<feature type="region of interest" description="Disordered" evidence="1">
    <location>
        <begin position="168"/>
        <end position="287"/>
    </location>
</feature>
<accession>A0A0D2U4W9</accession>
<protein>
    <recommendedName>
        <fullName evidence="4">Transmembrane protein 209</fullName>
    </recommendedName>
</protein>
<dbReference type="InterPro" id="IPR019176">
    <property type="entry name" value="Cytochrome_B561-rel"/>
</dbReference>
<dbReference type="InParanoid" id="A0A0D2U4W9"/>
<name>A0A0D2U4W9_CAPO3</name>
<dbReference type="Proteomes" id="UP000008743">
    <property type="component" value="Unassembled WGS sequence"/>
</dbReference>
<dbReference type="PANTHER" id="PTHR21780">
    <property type="entry name" value="TRANSMEMBRANE PROTEIN 209"/>
    <property type="match status" value="1"/>
</dbReference>
<keyword evidence="3" id="KW-1185">Reference proteome</keyword>
<evidence type="ECO:0000313" key="3">
    <source>
        <dbReference type="Proteomes" id="UP000008743"/>
    </source>
</evidence>
<evidence type="ECO:0000256" key="1">
    <source>
        <dbReference type="SAM" id="MobiDB-lite"/>
    </source>
</evidence>
<dbReference type="PANTHER" id="PTHR21780:SF0">
    <property type="entry name" value="TRANSMEMBRANE PROTEIN 209"/>
    <property type="match status" value="1"/>
</dbReference>
<dbReference type="Pfam" id="PF09786">
    <property type="entry name" value="CytochromB561_N"/>
    <property type="match status" value="1"/>
</dbReference>
<dbReference type="EMBL" id="KE346361">
    <property type="protein sequence ID" value="KJE90196.1"/>
    <property type="molecule type" value="Genomic_DNA"/>
</dbReference>
<dbReference type="GO" id="GO:0016020">
    <property type="term" value="C:membrane"/>
    <property type="evidence" value="ECO:0007669"/>
    <property type="project" value="TreeGrafter"/>
</dbReference>
<evidence type="ECO:0000313" key="2">
    <source>
        <dbReference type="EMBL" id="KJE90196.1"/>
    </source>
</evidence>
<feature type="compositionally biased region" description="Low complexity" evidence="1">
    <location>
        <begin position="241"/>
        <end position="250"/>
    </location>
</feature>
<proteinExistence type="predicted"/>
<dbReference type="PhylomeDB" id="A0A0D2U4W9"/>
<evidence type="ECO:0008006" key="4">
    <source>
        <dbReference type="Google" id="ProtNLM"/>
    </source>
</evidence>
<dbReference type="OrthoDB" id="509821at2759"/>
<dbReference type="AlphaFoldDB" id="A0A0D2U4W9"/>
<gene>
    <name evidence="2" type="ORF">CAOG_001539</name>
</gene>
<reference evidence="3" key="1">
    <citation type="submission" date="2011-02" db="EMBL/GenBank/DDBJ databases">
        <title>The Genome Sequence of Capsaspora owczarzaki ATCC 30864.</title>
        <authorList>
            <person name="Russ C."/>
            <person name="Cuomo C."/>
            <person name="Burger G."/>
            <person name="Gray M.W."/>
            <person name="Holland P.W.H."/>
            <person name="King N."/>
            <person name="Lang F.B.F."/>
            <person name="Roger A.J."/>
            <person name="Ruiz-Trillo I."/>
            <person name="Young S.K."/>
            <person name="Zeng Q."/>
            <person name="Gargeya S."/>
            <person name="Alvarado L."/>
            <person name="Berlin A."/>
            <person name="Chapman S.B."/>
            <person name="Chen Z."/>
            <person name="Freedman E."/>
            <person name="Gellesch M."/>
            <person name="Goldberg J."/>
            <person name="Griggs A."/>
            <person name="Gujja S."/>
            <person name="Heilman E."/>
            <person name="Heiman D."/>
            <person name="Howarth C."/>
            <person name="Mehta T."/>
            <person name="Neiman D."/>
            <person name="Pearson M."/>
            <person name="Roberts A."/>
            <person name="Saif S."/>
            <person name="Shea T."/>
            <person name="Shenoy N."/>
            <person name="Sisk P."/>
            <person name="Stolte C."/>
            <person name="Sykes S."/>
            <person name="White J."/>
            <person name="Yandava C."/>
            <person name="Haas B."/>
            <person name="Nusbaum C."/>
            <person name="Birren B."/>
        </authorList>
    </citation>
    <scope>NUCLEOTIDE SEQUENCE</scope>
    <source>
        <strain evidence="3">ATCC 30864</strain>
    </source>
</reference>
<dbReference type="eggNOG" id="KOG4670">
    <property type="taxonomic scope" value="Eukaryota"/>
</dbReference>
<organism evidence="2 3">
    <name type="scientific">Capsaspora owczarzaki (strain ATCC 30864)</name>
    <dbReference type="NCBI Taxonomy" id="595528"/>
    <lineage>
        <taxon>Eukaryota</taxon>
        <taxon>Filasterea</taxon>
        <taxon>Capsaspora</taxon>
    </lineage>
</organism>
<sequence>MDQTAELKPFSSPSSVAVLAAQQHGALTRASVRLAGKRAAFAAAVLALLLSQPARLLSGLVPNKINLVVERLPELPTVLKDFTFVAVTTMCVLFIASFLFDLVKNYNVLKLGSAAPPEASKLSTVSKHRLGVITQSPSTPKNTDALKRVRSPAGVSVDHLASPILASSGGGSVLGSPRTPRAFDGGAGASPGAVATPVASPAGLAHRGMMHSSPAMSGPGAIIGTSSPLLVGGPSPRRGASPAGTPRGSGTPRGTGTPRGSGTGGGFASPGSSVLGGASSPKSSLWHHMPIPPDDFAVFDERSLQRFVAERDASQQRLFGPSSVADRLKISQIVPHEYRTALPARDSASSSTKSSDDDKSGFLNMQLSEALLCKLGIDSYMDAWTERCRVWLSTHVLNDLVTSMNRVDQTMKASNLPNLMTHVPVQAYIQSQQQTLQQLALQNPPLLTQIHKRQMLERFFVFDGNYRWNSGGKFKGKEWHPDLPTDAQIVMHLFCTFLDFILPADALVPKGKHFTARYFQLQLDSSEPPKHDVVIAQTNIHPPHFKIISMDERWEIFQGRNNLFHAIILFLYFIKTRRHGFVGPMHIDSIGLDLEYIISTN</sequence>